<feature type="transmembrane region" description="Helical" evidence="8">
    <location>
        <begin position="488"/>
        <end position="507"/>
    </location>
</feature>
<dbReference type="InterPro" id="IPR000515">
    <property type="entry name" value="MetI-like"/>
</dbReference>
<dbReference type="FunFam" id="1.10.3720.10:FF:000001">
    <property type="entry name" value="Glycine betaine ABC transporter, permease"/>
    <property type="match status" value="1"/>
</dbReference>
<dbReference type="InterPro" id="IPR035906">
    <property type="entry name" value="MetI-like_sf"/>
</dbReference>
<comment type="similarity">
    <text evidence="8">Belongs to the binding-protein-dependent transport system permease family.</text>
</comment>
<evidence type="ECO:0000256" key="5">
    <source>
        <dbReference type="ARBA" id="ARBA00023136"/>
    </source>
</evidence>
<keyword evidence="5 8" id="KW-0472">Membrane</keyword>
<evidence type="ECO:0000256" key="9">
    <source>
        <dbReference type="SAM" id="MobiDB-lite"/>
    </source>
</evidence>
<keyword evidence="12" id="KW-1185">Reference proteome</keyword>
<evidence type="ECO:0000256" key="3">
    <source>
        <dbReference type="ARBA" id="ARBA00022692"/>
    </source>
</evidence>
<dbReference type="AlphaFoldDB" id="A0A0G3BHI9"/>
<dbReference type="Gene3D" id="1.10.3720.10">
    <property type="entry name" value="MetI-like"/>
    <property type="match status" value="1"/>
</dbReference>
<evidence type="ECO:0000313" key="11">
    <source>
        <dbReference type="EMBL" id="AKJ27458.1"/>
    </source>
</evidence>
<feature type="domain" description="ABC transmembrane type-1" evidence="10">
    <location>
        <begin position="327"/>
        <end position="507"/>
    </location>
</feature>
<dbReference type="EMBL" id="CP011371">
    <property type="protein sequence ID" value="AKJ27458.1"/>
    <property type="molecule type" value="Genomic_DNA"/>
</dbReference>
<feature type="transmembrane region" description="Helical" evidence="8">
    <location>
        <begin position="388"/>
        <end position="406"/>
    </location>
</feature>
<dbReference type="Pfam" id="PF04069">
    <property type="entry name" value="OpuAC"/>
    <property type="match status" value="1"/>
</dbReference>
<evidence type="ECO:0000256" key="6">
    <source>
        <dbReference type="ARBA" id="ARBA00035642"/>
    </source>
</evidence>
<evidence type="ECO:0000256" key="1">
    <source>
        <dbReference type="ARBA" id="ARBA00004651"/>
    </source>
</evidence>
<comment type="similarity">
    <text evidence="7">In the N-terminal section; belongs to the binding-protein-dependent transport system permease family.</text>
</comment>
<dbReference type="RefSeq" id="WP_083438059.1">
    <property type="nucleotide sequence ID" value="NZ_CP011371.1"/>
</dbReference>
<dbReference type="PANTHER" id="PTHR30177:SF4">
    <property type="entry name" value="OSMOPROTECTANT IMPORT PERMEASE PROTEIN OSMW"/>
    <property type="match status" value="1"/>
</dbReference>
<dbReference type="GO" id="GO:0022857">
    <property type="term" value="F:transmembrane transporter activity"/>
    <property type="evidence" value="ECO:0007669"/>
    <property type="project" value="InterPro"/>
</dbReference>
<evidence type="ECO:0000256" key="2">
    <source>
        <dbReference type="ARBA" id="ARBA00022448"/>
    </source>
</evidence>
<dbReference type="GO" id="GO:0043190">
    <property type="term" value="C:ATP-binding cassette (ABC) transporter complex"/>
    <property type="evidence" value="ECO:0007669"/>
    <property type="project" value="InterPro"/>
</dbReference>
<feature type="transmembrane region" description="Helical" evidence="8">
    <location>
        <begin position="442"/>
        <end position="468"/>
    </location>
</feature>
<evidence type="ECO:0000256" key="7">
    <source>
        <dbReference type="ARBA" id="ARBA00035652"/>
    </source>
</evidence>
<dbReference type="Pfam" id="PF00528">
    <property type="entry name" value="BPD_transp_1"/>
    <property type="match status" value="1"/>
</dbReference>
<dbReference type="SUPFAM" id="SSF53850">
    <property type="entry name" value="Periplasmic binding protein-like II"/>
    <property type="match status" value="1"/>
</dbReference>
<dbReference type="KEGG" id="pbh:AAW51_0767"/>
<evidence type="ECO:0000313" key="12">
    <source>
        <dbReference type="Proteomes" id="UP000035352"/>
    </source>
</evidence>
<dbReference type="CDD" id="cd06261">
    <property type="entry name" value="TM_PBP2"/>
    <property type="match status" value="1"/>
</dbReference>
<dbReference type="PROSITE" id="PS50928">
    <property type="entry name" value="ABC_TM1"/>
    <property type="match status" value="1"/>
</dbReference>
<sequence>MQSHVQRWLRPSGRDGAARARAAWRRLAALAVGLWACCGSAGADDDRLVVGSKRFTESYILAEIVAQAAGRDARVEHRQGLGNTAVVFEALKAGAIDVYPEYLGTLDAEILKNRSPTSLDAMRAQLARWGLGVAVPLGFANGYALAMRGQDAQRLGLRTLSGLKAHPALAVGLSHEFLGRQDGWPGLAARYRLPQRPLGIDHGVAYAALASGRIAVTDIYTTDAKIAQLQLAVLEDDLGFFPRYDAVLLYRLDVTRRFPAAWRAITALEGRVDTAAMIAMNGEAELQGRPFADIARDFLADRPPPAAAAPRNRWLDRLLGDDLGRLTAQHLMLVAVAVAAATLIGVPLGAAAAAVPRLEAPLMALVGVLQTVPSLALFAVLIPLMGRIGTVPALVALGLYALLPIVRNTAAGLGQVRLGLREAGLALGLTRLQRWRHVDLPLAAPVILAGIKTAAVITVGTATIAAFIGAGGFGERIVTGLALNDHAALLSGAVPAALLALLVQGVFEGIERWVCRHQQPASPPRRGAGGSARAKPTGPAPSA</sequence>
<feature type="region of interest" description="Disordered" evidence="9">
    <location>
        <begin position="519"/>
        <end position="543"/>
    </location>
</feature>
<evidence type="ECO:0000259" key="10">
    <source>
        <dbReference type="PROSITE" id="PS50928"/>
    </source>
</evidence>
<accession>A0A0G3BHI9</accession>
<proteinExistence type="inferred from homology"/>
<keyword evidence="3 8" id="KW-0812">Transmembrane</keyword>
<protein>
    <submittedName>
        <fullName evidence="11">Osmoprotectant transport system substrate-binding protein</fullName>
    </submittedName>
</protein>
<evidence type="ECO:0000256" key="4">
    <source>
        <dbReference type="ARBA" id="ARBA00022989"/>
    </source>
</evidence>
<evidence type="ECO:0000256" key="8">
    <source>
        <dbReference type="RuleBase" id="RU363032"/>
    </source>
</evidence>
<keyword evidence="2 8" id="KW-0813">Transport</keyword>
<dbReference type="OrthoDB" id="9781705at2"/>
<dbReference type="GO" id="GO:0031460">
    <property type="term" value="P:glycine betaine transport"/>
    <property type="evidence" value="ECO:0007669"/>
    <property type="project" value="UniProtKB-ARBA"/>
</dbReference>
<comment type="similarity">
    <text evidence="6">In the C-terminal section; belongs to the OsmX family.</text>
</comment>
<gene>
    <name evidence="11" type="primary">opuC</name>
    <name evidence="11" type="ORF">AAW51_0767</name>
</gene>
<dbReference type="InterPro" id="IPR051204">
    <property type="entry name" value="ABC_transp_perm/SBD"/>
</dbReference>
<name>A0A0G3BHI9_9BURK</name>
<dbReference type="InterPro" id="IPR007210">
    <property type="entry name" value="ABC_Gly_betaine_transp_sub-bd"/>
</dbReference>
<dbReference type="PATRIC" id="fig|413882.6.peg.812"/>
<dbReference type="Gene3D" id="3.40.190.120">
    <property type="entry name" value="Osmoprotection protein (prox), domain 2"/>
    <property type="match status" value="1"/>
</dbReference>
<feature type="transmembrane region" description="Helical" evidence="8">
    <location>
        <begin position="362"/>
        <end position="382"/>
    </location>
</feature>
<dbReference type="STRING" id="413882.AAW51_0767"/>
<reference evidence="11 12" key="1">
    <citation type="submission" date="2015-05" db="EMBL/GenBank/DDBJ databases">
        <authorList>
            <person name="Tang B."/>
            <person name="Yu Y."/>
        </authorList>
    </citation>
    <scope>NUCLEOTIDE SEQUENCE [LARGE SCALE GENOMIC DNA]</scope>
    <source>
        <strain evidence="11 12">DSM 7029</strain>
    </source>
</reference>
<comment type="subcellular location">
    <subcellularLocation>
        <location evidence="1 8">Cell membrane</location>
        <topology evidence="1 8">Multi-pass membrane protein</topology>
    </subcellularLocation>
</comment>
<dbReference type="Gene3D" id="3.40.190.10">
    <property type="entry name" value="Periplasmic binding protein-like II"/>
    <property type="match status" value="1"/>
</dbReference>
<dbReference type="Proteomes" id="UP000035352">
    <property type="component" value="Chromosome"/>
</dbReference>
<feature type="transmembrane region" description="Helical" evidence="8">
    <location>
        <begin position="331"/>
        <end position="355"/>
    </location>
</feature>
<dbReference type="PANTHER" id="PTHR30177">
    <property type="entry name" value="GLYCINE BETAINE/L-PROLINE TRANSPORT SYSTEM PERMEASE PROTEIN PROW"/>
    <property type="match status" value="1"/>
</dbReference>
<keyword evidence="4 8" id="KW-1133">Transmembrane helix</keyword>
<dbReference type="SUPFAM" id="SSF161098">
    <property type="entry name" value="MetI-like"/>
    <property type="match status" value="1"/>
</dbReference>
<organism evidence="11 12">
    <name type="scientific">Caldimonas brevitalea</name>
    <dbReference type="NCBI Taxonomy" id="413882"/>
    <lineage>
        <taxon>Bacteria</taxon>
        <taxon>Pseudomonadati</taxon>
        <taxon>Pseudomonadota</taxon>
        <taxon>Betaproteobacteria</taxon>
        <taxon>Burkholderiales</taxon>
        <taxon>Sphaerotilaceae</taxon>
        <taxon>Caldimonas</taxon>
    </lineage>
</organism>